<keyword evidence="10" id="KW-0472">Membrane</keyword>
<evidence type="ECO:0000256" key="10">
    <source>
        <dbReference type="SAM" id="Phobius"/>
    </source>
</evidence>
<dbReference type="Gene3D" id="3.30.565.10">
    <property type="entry name" value="Histidine kinase-like ATPase, C-terminal domain"/>
    <property type="match status" value="1"/>
</dbReference>
<evidence type="ECO:0000256" key="6">
    <source>
        <dbReference type="ARBA" id="ARBA00022777"/>
    </source>
</evidence>
<dbReference type="GO" id="GO:0016020">
    <property type="term" value="C:membrane"/>
    <property type="evidence" value="ECO:0007669"/>
    <property type="project" value="InterPro"/>
</dbReference>
<dbReference type="Gene3D" id="1.20.5.1930">
    <property type="match status" value="1"/>
</dbReference>
<keyword evidence="14" id="KW-1185">Reference proteome</keyword>
<evidence type="ECO:0000256" key="8">
    <source>
        <dbReference type="ARBA" id="ARBA00023012"/>
    </source>
</evidence>
<dbReference type="EC" id="2.7.13.3" evidence="2"/>
<comment type="caution">
    <text evidence="13">The sequence shown here is derived from an EMBL/GenBank/DDBJ whole genome shotgun (WGS) entry which is preliminary data.</text>
</comment>
<dbReference type="Pfam" id="PF07730">
    <property type="entry name" value="HisKA_3"/>
    <property type="match status" value="1"/>
</dbReference>
<evidence type="ECO:0000259" key="12">
    <source>
        <dbReference type="Pfam" id="PF07730"/>
    </source>
</evidence>
<evidence type="ECO:0000256" key="7">
    <source>
        <dbReference type="ARBA" id="ARBA00022840"/>
    </source>
</evidence>
<dbReference type="PANTHER" id="PTHR24421">
    <property type="entry name" value="NITRATE/NITRITE SENSOR PROTEIN NARX-RELATED"/>
    <property type="match status" value="1"/>
</dbReference>
<feature type="transmembrane region" description="Helical" evidence="10">
    <location>
        <begin position="17"/>
        <end position="33"/>
    </location>
</feature>
<dbReference type="InterPro" id="IPR003594">
    <property type="entry name" value="HATPase_dom"/>
</dbReference>
<dbReference type="GO" id="GO:0000155">
    <property type="term" value="F:phosphorelay sensor kinase activity"/>
    <property type="evidence" value="ECO:0007669"/>
    <property type="project" value="InterPro"/>
</dbReference>
<dbReference type="AlphaFoldDB" id="A0A8J3YRR2"/>
<dbReference type="InterPro" id="IPR036890">
    <property type="entry name" value="HATPase_C_sf"/>
</dbReference>
<evidence type="ECO:0000313" key="13">
    <source>
        <dbReference type="EMBL" id="GIJ50266.1"/>
    </source>
</evidence>
<feature type="region of interest" description="Disordered" evidence="9">
    <location>
        <begin position="347"/>
        <end position="393"/>
    </location>
</feature>
<evidence type="ECO:0000256" key="5">
    <source>
        <dbReference type="ARBA" id="ARBA00022741"/>
    </source>
</evidence>
<keyword evidence="8" id="KW-0902">Two-component regulatory system</keyword>
<keyword evidence="4" id="KW-0808">Transferase</keyword>
<dbReference type="Proteomes" id="UP000619260">
    <property type="component" value="Unassembled WGS sequence"/>
</dbReference>
<evidence type="ECO:0000313" key="14">
    <source>
        <dbReference type="Proteomes" id="UP000619260"/>
    </source>
</evidence>
<feature type="transmembrane region" description="Helical" evidence="10">
    <location>
        <begin position="65"/>
        <end position="88"/>
    </location>
</feature>
<keyword evidence="6 13" id="KW-0418">Kinase</keyword>
<feature type="compositionally biased region" description="Gly residues" evidence="9">
    <location>
        <begin position="381"/>
        <end position="393"/>
    </location>
</feature>
<sequence>MAVAQCVGAAWQSSGRPTLAFVLFAVSGLALFDRHRHPRVVLLFTAGVTMVCLAVGFRAGWTLPAVGVAAVAAINAGHHLSAFVVLAVLGGGGFALGRPLVLSAAVAASFLPLEILCAMGRYGARMFRDQRRLDEERERRRTSEERLRIARELHDVLGHHLSLINVRAGVGLHLMTKQPAQVRDALEAIVHTSAEALREVQSVLTTLYPEGEAAARAPAPGLDRLAELTTDAGLDVRTAVTGDRRPLPAEIDRAAYRIVREALTNVRRHAGPGARAAISLDYGGEHFTLSVRDSGGAAASPVSAASTVEGNGIAGMRERATSLGGTLAAGPEADGWEVRARFPLPATLPDARGAGPAGPGGPGLFAAGGGGSAGPGRDSGAAGGGAGAAGGAE</sequence>
<keyword evidence="10" id="KW-0812">Transmembrane</keyword>
<accession>A0A8J3YRR2</accession>
<feature type="transmembrane region" description="Helical" evidence="10">
    <location>
        <begin position="100"/>
        <end position="122"/>
    </location>
</feature>
<evidence type="ECO:0000256" key="1">
    <source>
        <dbReference type="ARBA" id="ARBA00000085"/>
    </source>
</evidence>
<dbReference type="PANTHER" id="PTHR24421:SF10">
    <property type="entry name" value="NITRATE_NITRITE SENSOR PROTEIN NARQ"/>
    <property type="match status" value="1"/>
</dbReference>
<dbReference type="SUPFAM" id="SSF55874">
    <property type="entry name" value="ATPase domain of HSP90 chaperone/DNA topoisomerase II/histidine kinase"/>
    <property type="match status" value="1"/>
</dbReference>
<proteinExistence type="predicted"/>
<dbReference type="EMBL" id="BOPF01000034">
    <property type="protein sequence ID" value="GIJ50266.1"/>
    <property type="molecule type" value="Genomic_DNA"/>
</dbReference>
<keyword evidence="10" id="KW-1133">Transmembrane helix</keyword>
<dbReference type="GO" id="GO:0046983">
    <property type="term" value="F:protein dimerization activity"/>
    <property type="evidence" value="ECO:0007669"/>
    <property type="project" value="InterPro"/>
</dbReference>
<dbReference type="CDD" id="cd16917">
    <property type="entry name" value="HATPase_UhpB-NarQ-NarX-like"/>
    <property type="match status" value="1"/>
</dbReference>
<evidence type="ECO:0000256" key="2">
    <source>
        <dbReference type="ARBA" id="ARBA00012438"/>
    </source>
</evidence>
<organism evidence="13 14">
    <name type="scientific">Virgisporangium aliadipatigenens</name>
    <dbReference type="NCBI Taxonomy" id="741659"/>
    <lineage>
        <taxon>Bacteria</taxon>
        <taxon>Bacillati</taxon>
        <taxon>Actinomycetota</taxon>
        <taxon>Actinomycetes</taxon>
        <taxon>Micromonosporales</taxon>
        <taxon>Micromonosporaceae</taxon>
        <taxon>Virgisporangium</taxon>
    </lineage>
</organism>
<keyword evidence="7" id="KW-0067">ATP-binding</keyword>
<dbReference type="InterPro" id="IPR050482">
    <property type="entry name" value="Sensor_HK_TwoCompSys"/>
</dbReference>
<gene>
    <name evidence="13" type="ORF">Val02_71520</name>
</gene>
<evidence type="ECO:0000256" key="9">
    <source>
        <dbReference type="SAM" id="MobiDB-lite"/>
    </source>
</evidence>
<feature type="transmembrane region" description="Helical" evidence="10">
    <location>
        <begin position="40"/>
        <end position="59"/>
    </location>
</feature>
<protein>
    <recommendedName>
        <fullName evidence="2">histidine kinase</fullName>
        <ecNumber evidence="2">2.7.13.3</ecNumber>
    </recommendedName>
</protein>
<keyword evidence="5" id="KW-0547">Nucleotide-binding</keyword>
<evidence type="ECO:0000259" key="11">
    <source>
        <dbReference type="Pfam" id="PF02518"/>
    </source>
</evidence>
<feature type="domain" description="Histidine kinase/HSP90-like ATPase" evidence="11">
    <location>
        <begin position="253"/>
        <end position="345"/>
    </location>
</feature>
<reference evidence="13" key="1">
    <citation type="submission" date="2021-01" db="EMBL/GenBank/DDBJ databases">
        <title>Whole genome shotgun sequence of Virgisporangium aliadipatigenens NBRC 105644.</title>
        <authorList>
            <person name="Komaki H."/>
            <person name="Tamura T."/>
        </authorList>
    </citation>
    <scope>NUCLEOTIDE SEQUENCE</scope>
    <source>
        <strain evidence="13">NBRC 105644</strain>
    </source>
</reference>
<evidence type="ECO:0000256" key="4">
    <source>
        <dbReference type="ARBA" id="ARBA00022679"/>
    </source>
</evidence>
<evidence type="ECO:0000256" key="3">
    <source>
        <dbReference type="ARBA" id="ARBA00022553"/>
    </source>
</evidence>
<feature type="domain" description="Signal transduction histidine kinase subgroup 3 dimerisation and phosphoacceptor" evidence="12">
    <location>
        <begin position="145"/>
        <end position="211"/>
    </location>
</feature>
<dbReference type="Pfam" id="PF02518">
    <property type="entry name" value="HATPase_c"/>
    <property type="match status" value="1"/>
</dbReference>
<name>A0A8J3YRR2_9ACTN</name>
<feature type="compositionally biased region" description="Gly residues" evidence="9">
    <location>
        <begin position="355"/>
        <end position="374"/>
    </location>
</feature>
<comment type="catalytic activity">
    <reaction evidence="1">
        <text>ATP + protein L-histidine = ADP + protein N-phospho-L-histidine.</text>
        <dbReference type="EC" id="2.7.13.3"/>
    </reaction>
</comment>
<dbReference type="InterPro" id="IPR011712">
    <property type="entry name" value="Sig_transdc_His_kin_sub3_dim/P"/>
</dbReference>
<keyword evidence="3" id="KW-0597">Phosphoprotein</keyword>
<dbReference type="GO" id="GO:0005524">
    <property type="term" value="F:ATP binding"/>
    <property type="evidence" value="ECO:0007669"/>
    <property type="project" value="UniProtKB-KW"/>
</dbReference>